<dbReference type="InterPro" id="IPR009057">
    <property type="entry name" value="Homeodomain-like_sf"/>
</dbReference>
<feature type="DNA-binding region" description="H-T-H motif" evidence="3">
    <location>
        <begin position="33"/>
        <end position="52"/>
    </location>
</feature>
<protein>
    <submittedName>
        <fullName evidence="5">TetR/AcrR family transcriptional regulator C-terminal domain-containing protein</fullName>
    </submittedName>
</protein>
<dbReference type="Gene3D" id="1.10.357.10">
    <property type="entry name" value="Tetracycline Repressor, domain 2"/>
    <property type="match status" value="1"/>
</dbReference>
<feature type="domain" description="HTH tetR-type" evidence="4">
    <location>
        <begin position="10"/>
        <end position="70"/>
    </location>
</feature>
<evidence type="ECO:0000259" key="4">
    <source>
        <dbReference type="PROSITE" id="PS50977"/>
    </source>
</evidence>
<keyword evidence="1" id="KW-0678">Repressor</keyword>
<evidence type="ECO:0000256" key="2">
    <source>
        <dbReference type="ARBA" id="ARBA00023125"/>
    </source>
</evidence>
<evidence type="ECO:0000256" key="3">
    <source>
        <dbReference type="PROSITE-ProRule" id="PRU00335"/>
    </source>
</evidence>
<evidence type="ECO:0000313" key="5">
    <source>
        <dbReference type="EMBL" id="XDI37943.1"/>
    </source>
</evidence>
<gene>
    <name evidence="5" type="ORF">AB3N04_06405</name>
</gene>
<proteinExistence type="predicted"/>
<dbReference type="PANTHER" id="PTHR43479">
    <property type="entry name" value="ACREF/ENVCD OPERON REPRESSOR-RELATED"/>
    <property type="match status" value="1"/>
</dbReference>
<name>A0AB39BWB4_9BACI</name>
<dbReference type="AlphaFoldDB" id="A0AB39BWB4"/>
<sequence length="191" mass="22208">MSSKLDRRKKYTRMVLKESLITLLKDKQISSITVKELCELADINRSTFYSHYADQFDLLNKIEDEILEDMNQTLGSYNFNEEEEALQMTEKILEYVAANRDVCQTLLSEHGDPQFQQKVMRITYEFTMKNWMEIIKSDKKTSEYISLYVGSGSIHVIKNWLDNGMDMSPKEMAEIINNFTNNGLASLRSSS</sequence>
<dbReference type="InterPro" id="IPR050624">
    <property type="entry name" value="HTH-type_Tx_Regulator"/>
</dbReference>
<dbReference type="PROSITE" id="PS50977">
    <property type="entry name" value="HTH_TETR_2"/>
    <property type="match status" value="1"/>
</dbReference>
<dbReference type="GO" id="GO:0003677">
    <property type="term" value="F:DNA binding"/>
    <property type="evidence" value="ECO:0007669"/>
    <property type="project" value="UniProtKB-UniRule"/>
</dbReference>
<keyword evidence="2 3" id="KW-0238">DNA-binding</keyword>
<reference evidence="5" key="1">
    <citation type="submission" date="2024-07" db="EMBL/GenBank/DDBJ databases">
        <title>Identification and characteristics of an arsenic-resistant bacterial isolate, which belongs to a novel species.</title>
        <authorList>
            <person name="Juszczyk A."/>
            <person name="Kowalczyk A."/>
            <person name="Was K."/>
            <person name="Kosowicz W."/>
            <person name="Budzyn A."/>
            <person name="Latowski D."/>
        </authorList>
    </citation>
    <scope>NUCLEOTIDE SEQUENCE</scope>
    <source>
        <strain evidence="5">As8PL</strain>
    </source>
</reference>
<dbReference type="Pfam" id="PF14278">
    <property type="entry name" value="TetR_C_8"/>
    <property type="match status" value="1"/>
</dbReference>
<accession>A0AB39BWB4</accession>
<evidence type="ECO:0000256" key="1">
    <source>
        <dbReference type="ARBA" id="ARBA00022491"/>
    </source>
</evidence>
<dbReference type="InterPro" id="IPR001647">
    <property type="entry name" value="HTH_TetR"/>
</dbReference>
<dbReference type="EMBL" id="CP162551">
    <property type="protein sequence ID" value="XDI37943.1"/>
    <property type="molecule type" value="Genomic_DNA"/>
</dbReference>
<organism evidence="5">
    <name type="scientific">Alkalihalophilus sp. As8PL</name>
    <dbReference type="NCBI Taxonomy" id="3237103"/>
    <lineage>
        <taxon>Bacteria</taxon>
        <taxon>Bacillati</taxon>
        <taxon>Bacillota</taxon>
        <taxon>Bacilli</taxon>
        <taxon>Bacillales</taxon>
        <taxon>Bacillaceae</taxon>
        <taxon>Alkalihalophilus</taxon>
    </lineage>
</organism>
<dbReference type="InterPro" id="IPR039532">
    <property type="entry name" value="TetR_C_Firmicutes"/>
</dbReference>
<dbReference type="SUPFAM" id="SSF46689">
    <property type="entry name" value="Homeodomain-like"/>
    <property type="match status" value="1"/>
</dbReference>
<dbReference type="RefSeq" id="WP_368505269.1">
    <property type="nucleotide sequence ID" value="NZ_CP162551.1"/>
</dbReference>
<dbReference type="PANTHER" id="PTHR43479:SF7">
    <property type="entry name" value="TETR-FAMILY TRANSCRIPTIONAL REGULATOR"/>
    <property type="match status" value="1"/>
</dbReference>